<evidence type="ECO:0000313" key="1">
    <source>
        <dbReference type="EMBL" id="PNX90016.1"/>
    </source>
</evidence>
<name>A0A2K3MGV5_TRIPR</name>
<evidence type="ECO:0000313" key="2">
    <source>
        <dbReference type="Proteomes" id="UP000236291"/>
    </source>
</evidence>
<reference evidence="1 2" key="2">
    <citation type="journal article" date="2017" name="Front. Plant Sci.">
        <title>Gene Classification and Mining of Molecular Markers Useful in Red Clover (Trifolium pratense) Breeding.</title>
        <authorList>
            <person name="Istvanek J."/>
            <person name="Dluhosova J."/>
            <person name="Dluhos P."/>
            <person name="Patkova L."/>
            <person name="Nedelnik J."/>
            <person name="Repkova J."/>
        </authorList>
    </citation>
    <scope>NUCLEOTIDE SEQUENCE [LARGE SCALE GENOMIC DNA]</scope>
    <source>
        <strain evidence="2">cv. Tatra</strain>
        <tissue evidence="1">Young leaves</tissue>
    </source>
</reference>
<dbReference type="Proteomes" id="UP000236291">
    <property type="component" value="Unassembled WGS sequence"/>
</dbReference>
<comment type="caution">
    <text evidence="1">The sequence shown here is derived from an EMBL/GenBank/DDBJ whole genome shotgun (WGS) entry which is preliminary data.</text>
</comment>
<proteinExistence type="predicted"/>
<dbReference type="AlphaFoldDB" id="A0A2K3MGV5"/>
<organism evidence="1 2">
    <name type="scientific">Trifolium pratense</name>
    <name type="common">Red clover</name>
    <dbReference type="NCBI Taxonomy" id="57577"/>
    <lineage>
        <taxon>Eukaryota</taxon>
        <taxon>Viridiplantae</taxon>
        <taxon>Streptophyta</taxon>
        <taxon>Embryophyta</taxon>
        <taxon>Tracheophyta</taxon>
        <taxon>Spermatophyta</taxon>
        <taxon>Magnoliopsida</taxon>
        <taxon>eudicotyledons</taxon>
        <taxon>Gunneridae</taxon>
        <taxon>Pentapetalae</taxon>
        <taxon>rosids</taxon>
        <taxon>fabids</taxon>
        <taxon>Fabales</taxon>
        <taxon>Fabaceae</taxon>
        <taxon>Papilionoideae</taxon>
        <taxon>50 kb inversion clade</taxon>
        <taxon>NPAAA clade</taxon>
        <taxon>Hologalegina</taxon>
        <taxon>IRL clade</taxon>
        <taxon>Trifolieae</taxon>
        <taxon>Trifolium</taxon>
    </lineage>
</organism>
<reference evidence="1 2" key="1">
    <citation type="journal article" date="2014" name="Am. J. Bot.">
        <title>Genome assembly and annotation for red clover (Trifolium pratense; Fabaceae).</title>
        <authorList>
            <person name="Istvanek J."/>
            <person name="Jaros M."/>
            <person name="Krenek A."/>
            <person name="Repkova J."/>
        </authorList>
    </citation>
    <scope>NUCLEOTIDE SEQUENCE [LARGE SCALE GENOMIC DNA]</scope>
    <source>
        <strain evidence="2">cv. Tatra</strain>
        <tissue evidence="1">Young leaves</tissue>
    </source>
</reference>
<sequence length="47" mass="5739">MFLVVRIVEDLAAVLERMRMRDVVMRIVSVVLERLWWKEDYSLEDDI</sequence>
<protein>
    <submittedName>
        <fullName evidence="1">Uncharacterized protein</fullName>
    </submittedName>
</protein>
<accession>A0A2K3MGV5</accession>
<dbReference type="EMBL" id="ASHM01061546">
    <property type="protein sequence ID" value="PNX90016.1"/>
    <property type="molecule type" value="Genomic_DNA"/>
</dbReference>
<gene>
    <name evidence="1" type="ORF">L195_g046139</name>
</gene>